<dbReference type="Pfam" id="PF05400">
    <property type="entry name" value="FliT"/>
    <property type="match status" value="1"/>
</dbReference>
<evidence type="ECO:0000256" key="2">
    <source>
        <dbReference type="ARBA" id="ARBA00022490"/>
    </source>
</evidence>
<proteinExistence type="predicted"/>
<dbReference type="EMBL" id="JANIBJ010000002">
    <property type="protein sequence ID" value="MCQ8102849.1"/>
    <property type="molecule type" value="Genomic_DNA"/>
</dbReference>
<dbReference type="RefSeq" id="WP_256600468.1">
    <property type="nucleotide sequence ID" value="NZ_JANIBJ010000002.1"/>
</dbReference>
<organism evidence="6 7">
    <name type="scientific">Methylomonas subterranea</name>
    <dbReference type="NCBI Taxonomy" id="2952225"/>
    <lineage>
        <taxon>Bacteria</taxon>
        <taxon>Pseudomonadati</taxon>
        <taxon>Pseudomonadota</taxon>
        <taxon>Gammaproteobacteria</taxon>
        <taxon>Methylococcales</taxon>
        <taxon>Methylococcaceae</taxon>
        <taxon>Methylomonas</taxon>
    </lineage>
</organism>
<keyword evidence="3" id="KW-1005">Bacterial flagellum biogenesis</keyword>
<dbReference type="Proteomes" id="UP001524499">
    <property type="component" value="Unassembled WGS sequence"/>
</dbReference>
<evidence type="ECO:0000313" key="7">
    <source>
        <dbReference type="Proteomes" id="UP001524499"/>
    </source>
</evidence>
<evidence type="ECO:0000256" key="4">
    <source>
        <dbReference type="ARBA" id="ARBA00023186"/>
    </source>
</evidence>
<accession>A0ABT1TC25</accession>
<sequence>MPSPENAIGPEAEWVQLQHQALRTYAEKIESCIQQSAWNMLAIVLEARQAYLRRLYSPSVSERNRDFLKQLAESILRQDAQVKARVEEQKNNIARQHLSLDRGRRAVRSYALNN</sequence>
<protein>
    <recommendedName>
        <fullName evidence="5">Flagellar protein FliT</fullName>
    </recommendedName>
</protein>
<comment type="caution">
    <text evidence="6">The sequence shown here is derived from an EMBL/GenBank/DDBJ whole genome shotgun (WGS) entry which is preliminary data.</text>
</comment>
<reference evidence="6 7" key="1">
    <citation type="submission" date="2022-07" db="EMBL/GenBank/DDBJ databases">
        <title>Methylomonas rivi sp. nov., Methylomonas rosea sp. nov., Methylomonas aureus sp. nov. and Methylomonas subterranea sp. nov., four novel methanotrophs isolated from a freshwater creek and the deep terrestrial subsurface.</title>
        <authorList>
            <person name="Abin C."/>
            <person name="Sankaranarayanan K."/>
            <person name="Garner C."/>
            <person name="Sindelar R."/>
            <person name="Kotary K."/>
            <person name="Garner R."/>
            <person name="Barclay S."/>
            <person name="Lawson P."/>
            <person name="Krumholz L."/>
        </authorList>
    </citation>
    <scope>NUCLEOTIDE SEQUENCE [LARGE SCALE GENOMIC DNA]</scope>
    <source>
        <strain evidence="6 7">SURF-2</strain>
    </source>
</reference>
<name>A0ABT1TC25_9GAMM</name>
<keyword evidence="4" id="KW-0143">Chaperone</keyword>
<comment type="subcellular location">
    <subcellularLocation>
        <location evidence="1">Cytoplasm</location>
        <location evidence="1">Cytosol</location>
    </subcellularLocation>
</comment>
<evidence type="ECO:0000256" key="3">
    <source>
        <dbReference type="ARBA" id="ARBA00022795"/>
    </source>
</evidence>
<evidence type="ECO:0000256" key="1">
    <source>
        <dbReference type="ARBA" id="ARBA00004514"/>
    </source>
</evidence>
<keyword evidence="7" id="KW-1185">Reference proteome</keyword>
<gene>
    <name evidence="6" type="ORF">NP590_01925</name>
</gene>
<evidence type="ECO:0000313" key="6">
    <source>
        <dbReference type="EMBL" id="MCQ8102849.1"/>
    </source>
</evidence>
<keyword evidence="2" id="KW-0963">Cytoplasm</keyword>
<evidence type="ECO:0000256" key="5">
    <source>
        <dbReference type="ARBA" id="ARBA00093797"/>
    </source>
</evidence>
<dbReference type="InterPro" id="IPR008622">
    <property type="entry name" value="FliT"/>
</dbReference>